<feature type="compositionally biased region" description="Polar residues" evidence="1">
    <location>
        <begin position="55"/>
        <end position="70"/>
    </location>
</feature>
<dbReference type="AlphaFoldDB" id="A0A517MYU3"/>
<name>A0A517MYU3_9BACT</name>
<evidence type="ECO:0000256" key="2">
    <source>
        <dbReference type="SAM" id="Phobius"/>
    </source>
</evidence>
<gene>
    <name evidence="4" type="ORF">HG15A2_33490</name>
</gene>
<reference evidence="4 5" key="1">
    <citation type="submission" date="2019-02" db="EMBL/GenBank/DDBJ databases">
        <title>Deep-cultivation of Planctomycetes and their phenomic and genomic characterization uncovers novel biology.</title>
        <authorList>
            <person name="Wiegand S."/>
            <person name="Jogler M."/>
            <person name="Boedeker C."/>
            <person name="Pinto D."/>
            <person name="Vollmers J."/>
            <person name="Rivas-Marin E."/>
            <person name="Kohn T."/>
            <person name="Peeters S.H."/>
            <person name="Heuer A."/>
            <person name="Rast P."/>
            <person name="Oberbeckmann S."/>
            <person name="Bunk B."/>
            <person name="Jeske O."/>
            <person name="Meyerdierks A."/>
            <person name="Storesund J.E."/>
            <person name="Kallscheuer N."/>
            <person name="Luecker S."/>
            <person name="Lage O.M."/>
            <person name="Pohl T."/>
            <person name="Merkel B.J."/>
            <person name="Hornburger P."/>
            <person name="Mueller R.-W."/>
            <person name="Bruemmer F."/>
            <person name="Labrenz M."/>
            <person name="Spormann A.M."/>
            <person name="Op den Camp H."/>
            <person name="Overmann J."/>
            <person name="Amann R."/>
            <person name="Jetten M.S.M."/>
            <person name="Mascher T."/>
            <person name="Medema M.H."/>
            <person name="Devos D.P."/>
            <person name="Kaster A.-K."/>
            <person name="Ovreas L."/>
            <person name="Rohde M."/>
            <person name="Galperin M.Y."/>
            <person name="Jogler C."/>
        </authorList>
    </citation>
    <scope>NUCLEOTIDE SEQUENCE [LARGE SCALE GENOMIC DNA]</scope>
    <source>
        <strain evidence="4 5">HG15A2</strain>
    </source>
</reference>
<keyword evidence="5" id="KW-1185">Reference proteome</keyword>
<accession>A0A517MYU3</accession>
<keyword evidence="2" id="KW-0812">Transmembrane</keyword>
<sequence length="472" mass="51204">MPRRHSDISPHAPTVKIPRSDLPRSSKAALAEASDEADEAVLETFVVEVSAGKKATTQAAPTNGAASSLSIKRPRDVATTTAASQEQKAAQSLPTEDKREPSSPNPRSENATDLILRMDDRFSSRNRKKEKKRPHYLSLNFILHMAALVCLSMFTLELPPKVESLELSSAPSFFDDELEIDLELDAESLDELTEGLEAEFQEVSLTEETVLASDLLSDTSFAELSETSQTSSGEVAGLFGSGMGLEGLGTDGIDQSGLASEVALEPLATFFGEKIEGRRIVFLVDNSGGMNGGGLETLIDELLRTVNLLTPRQGFYVIFYSDIAYPMFFPRPARDFIRPTTENKKQLAAWLDTVELCTGNAVDQGLAAARATRPDTVFLLTDGRVNTTKDGRKLAALLDTRGRQFVIHTFGMGTSSTSQASQQLQEIAAANGGRFKRVEITGTMKALALQKARPYHSKQPGSVWGRQVGSGW</sequence>
<feature type="domain" description="VWFA" evidence="3">
    <location>
        <begin position="279"/>
        <end position="459"/>
    </location>
</feature>
<evidence type="ECO:0000259" key="3">
    <source>
        <dbReference type="PROSITE" id="PS50234"/>
    </source>
</evidence>
<keyword evidence="2" id="KW-1133">Transmembrane helix</keyword>
<dbReference type="Proteomes" id="UP000319852">
    <property type="component" value="Chromosome"/>
</dbReference>
<dbReference type="InterPro" id="IPR036465">
    <property type="entry name" value="vWFA_dom_sf"/>
</dbReference>
<feature type="region of interest" description="Disordered" evidence="1">
    <location>
        <begin position="52"/>
        <end position="129"/>
    </location>
</feature>
<feature type="compositionally biased region" description="Polar residues" evidence="1">
    <location>
        <begin position="78"/>
        <end position="94"/>
    </location>
</feature>
<proteinExistence type="predicted"/>
<dbReference type="RefSeq" id="WP_145061207.1">
    <property type="nucleotide sequence ID" value="NZ_CP036263.1"/>
</dbReference>
<dbReference type="EMBL" id="CP036263">
    <property type="protein sequence ID" value="QDT00014.1"/>
    <property type="molecule type" value="Genomic_DNA"/>
</dbReference>
<evidence type="ECO:0000256" key="1">
    <source>
        <dbReference type="SAM" id="MobiDB-lite"/>
    </source>
</evidence>
<feature type="region of interest" description="Disordered" evidence="1">
    <location>
        <begin position="1"/>
        <end position="37"/>
    </location>
</feature>
<dbReference type="KEGG" id="amob:HG15A2_33490"/>
<keyword evidence="2" id="KW-0472">Membrane</keyword>
<dbReference type="Pfam" id="PF00092">
    <property type="entry name" value="VWA"/>
    <property type="match status" value="1"/>
</dbReference>
<evidence type="ECO:0000313" key="4">
    <source>
        <dbReference type="EMBL" id="QDT00014.1"/>
    </source>
</evidence>
<dbReference type="PROSITE" id="PS50234">
    <property type="entry name" value="VWFA"/>
    <property type="match status" value="1"/>
</dbReference>
<organism evidence="4 5">
    <name type="scientific">Adhaeretor mobilis</name>
    <dbReference type="NCBI Taxonomy" id="1930276"/>
    <lineage>
        <taxon>Bacteria</taxon>
        <taxon>Pseudomonadati</taxon>
        <taxon>Planctomycetota</taxon>
        <taxon>Planctomycetia</taxon>
        <taxon>Pirellulales</taxon>
        <taxon>Lacipirellulaceae</taxon>
        <taxon>Adhaeretor</taxon>
    </lineage>
</organism>
<feature type="transmembrane region" description="Helical" evidence="2">
    <location>
        <begin position="136"/>
        <end position="156"/>
    </location>
</feature>
<dbReference type="OrthoDB" id="288124at2"/>
<dbReference type="SUPFAM" id="SSF53300">
    <property type="entry name" value="vWA-like"/>
    <property type="match status" value="1"/>
</dbReference>
<dbReference type="SMART" id="SM00327">
    <property type="entry name" value="VWA"/>
    <property type="match status" value="1"/>
</dbReference>
<protein>
    <submittedName>
        <fullName evidence="4">von Willebrand factor type A domain protein</fullName>
    </submittedName>
</protein>
<dbReference type="Gene3D" id="3.40.50.410">
    <property type="entry name" value="von Willebrand factor, type A domain"/>
    <property type="match status" value="1"/>
</dbReference>
<evidence type="ECO:0000313" key="5">
    <source>
        <dbReference type="Proteomes" id="UP000319852"/>
    </source>
</evidence>
<dbReference type="InterPro" id="IPR002035">
    <property type="entry name" value="VWF_A"/>
</dbReference>